<gene>
    <name evidence="1" type="ORF">C427_0028</name>
</gene>
<sequence length="59" mass="6788">MEAGQILTCYICGLNKEGLTLLYKTKQFEIEEIIERELEQGKLNSDGEIWLTAEFICAF</sequence>
<organism evidence="1 2">
    <name type="scientific">Paraglaciecola psychrophila 170</name>
    <dbReference type="NCBI Taxonomy" id="1129794"/>
    <lineage>
        <taxon>Bacteria</taxon>
        <taxon>Pseudomonadati</taxon>
        <taxon>Pseudomonadota</taxon>
        <taxon>Gammaproteobacteria</taxon>
        <taxon>Alteromonadales</taxon>
        <taxon>Alteromonadaceae</taxon>
        <taxon>Paraglaciecola</taxon>
    </lineage>
</organism>
<dbReference type="STRING" id="1129794.C427_0028"/>
<dbReference type="Proteomes" id="UP000011864">
    <property type="component" value="Chromosome"/>
</dbReference>
<reference evidence="1 2" key="1">
    <citation type="journal article" date="2013" name="Genome Announc.">
        <title>Complete Genome Sequence of Glaciecola psychrophila Strain 170T.</title>
        <authorList>
            <person name="Yin J."/>
            <person name="Chen J."/>
            <person name="Liu G."/>
            <person name="Yu Y."/>
            <person name="Song L."/>
            <person name="Wang X."/>
            <person name="Qu X."/>
        </authorList>
    </citation>
    <scope>NUCLEOTIDE SEQUENCE [LARGE SCALE GENOMIC DNA]</scope>
    <source>
        <strain evidence="1 2">170</strain>
    </source>
</reference>
<name>M4RF36_9ALTE</name>
<dbReference type="Gene3D" id="3.30.160.140">
    <property type="entry name" value="Shew3726-like"/>
    <property type="match status" value="1"/>
</dbReference>
<dbReference type="SUPFAM" id="SSF160272">
    <property type="entry name" value="Shew3726-like"/>
    <property type="match status" value="1"/>
</dbReference>
<protein>
    <submittedName>
        <fullName evidence="1">Uncharacterized protein</fullName>
    </submittedName>
</protein>
<dbReference type="AlphaFoldDB" id="M4RF36"/>
<accession>M4RF36</accession>
<dbReference type="EMBL" id="CP003837">
    <property type="protein sequence ID" value="AGH42140.1"/>
    <property type="molecule type" value="Genomic_DNA"/>
</dbReference>
<proteinExistence type="predicted"/>
<dbReference type="InterPro" id="IPR036692">
    <property type="entry name" value="Shew3726-like_sf"/>
</dbReference>
<dbReference type="HOGENOM" id="CLU_2956449_0_0_6"/>
<dbReference type="KEGG" id="gps:C427_0028"/>
<evidence type="ECO:0000313" key="2">
    <source>
        <dbReference type="Proteomes" id="UP000011864"/>
    </source>
</evidence>
<evidence type="ECO:0000313" key="1">
    <source>
        <dbReference type="EMBL" id="AGH42140.1"/>
    </source>
</evidence>
<dbReference type="PATRIC" id="fig|1129794.4.peg.28"/>
<keyword evidence="2" id="KW-1185">Reference proteome</keyword>